<keyword evidence="7 8" id="KW-0961">Cell wall biogenesis/degradation</keyword>
<dbReference type="InterPro" id="IPR005761">
    <property type="entry name" value="UDP-N-AcMur-Glu-dNH2Pim_ligase"/>
</dbReference>
<dbReference type="STRING" id="142842.SAMN02745118_01131"/>
<evidence type="ECO:0000256" key="2">
    <source>
        <dbReference type="ARBA" id="ARBA00005898"/>
    </source>
</evidence>
<comment type="subcellular location">
    <subcellularLocation>
        <location evidence="8">Cytoplasm</location>
    </subcellularLocation>
</comment>
<dbReference type="InterPro" id="IPR013221">
    <property type="entry name" value="Mur_ligase_cen"/>
</dbReference>
<dbReference type="InterPro" id="IPR004101">
    <property type="entry name" value="Mur_ligase_C"/>
</dbReference>
<dbReference type="OrthoDB" id="1706403at2"/>
<dbReference type="GO" id="GO:0005737">
    <property type="term" value="C:cytoplasm"/>
    <property type="evidence" value="ECO:0007669"/>
    <property type="project" value="UniProtKB-SubCell"/>
</dbReference>
<evidence type="ECO:0000259" key="11">
    <source>
        <dbReference type="Pfam" id="PF08245"/>
    </source>
</evidence>
<keyword evidence="5 8" id="KW-0573">Peptidoglycan synthesis</keyword>
<name>A0A1T4LGK5_9FIRM</name>
<gene>
    <name evidence="12" type="ORF">SAMN02745118_01131</name>
</gene>
<dbReference type="UniPathway" id="UPA00219"/>
<dbReference type="GO" id="GO:0016881">
    <property type="term" value="F:acid-amino acid ligase activity"/>
    <property type="evidence" value="ECO:0007669"/>
    <property type="project" value="InterPro"/>
</dbReference>
<evidence type="ECO:0000313" key="12">
    <source>
        <dbReference type="EMBL" id="SJZ53889.1"/>
    </source>
</evidence>
<organism evidence="12 13">
    <name type="scientific">Selenihalanaerobacter shriftii</name>
    <dbReference type="NCBI Taxonomy" id="142842"/>
    <lineage>
        <taxon>Bacteria</taxon>
        <taxon>Bacillati</taxon>
        <taxon>Bacillota</taxon>
        <taxon>Clostridia</taxon>
        <taxon>Halanaerobiales</taxon>
        <taxon>Halobacteroidaceae</taxon>
        <taxon>Selenihalanaerobacter</taxon>
    </lineage>
</organism>
<keyword evidence="3 8" id="KW-0132">Cell division</keyword>
<dbReference type="Proteomes" id="UP000190625">
    <property type="component" value="Unassembled WGS sequence"/>
</dbReference>
<dbReference type="GO" id="GO:0071555">
    <property type="term" value="P:cell wall organization"/>
    <property type="evidence" value="ECO:0007669"/>
    <property type="project" value="UniProtKB-KW"/>
</dbReference>
<proteinExistence type="inferred from homology"/>
<dbReference type="Pfam" id="PF02875">
    <property type="entry name" value="Mur_ligase_C"/>
    <property type="match status" value="1"/>
</dbReference>
<reference evidence="13" key="1">
    <citation type="submission" date="2017-02" db="EMBL/GenBank/DDBJ databases">
        <authorList>
            <person name="Varghese N."/>
            <person name="Submissions S."/>
        </authorList>
    </citation>
    <scope>NUCLEOTIDE SEQUENCE [LARGE SCALE GENOMIC DNA]</scope>
    <source>
        <strain evidence="13">ATCC BAA-73</strain>
    </source>
</reference>
<evidence type="ECO:0000259" key="10">
    <source>
        <dbReference type="Pfam" id="PF02875"/>
    </source>
</evidence>
<dbReference type="InterPro" id="IPR000713">
    <property type="entry name" value="Mur_ligase_N"/>
</dbReference>
<dbReference type="RefSeq" id="WP_078809619.1">
    <property type="nucleotide sequence ID" value="NZ_FUWM01000008.1"/>
</dbReference>
<dbReference type="NCBIfam" id="TIGR01085">
    <property type="entry name" value="murE"/>
    <property type="match status" value="1"/>
</dbReference>
<keyword evidence="13" id="KW-1185">Reference proteome</keyword>
<evidence type="ECO:0000256" key="4">
    <source>
        <dbReference type="ARBA" id="ARBA00022960"/>
    </source>
</evidence>
<evidence type="ECO:0000256" key="6">
    <source>
        <dbReference type="ARBA" id="ARBA00023306"/>
    </source>
</evidence>
<dbReference type="GO" id="GO:0008360">
    <property type="term" value="P:regulation of cell shape"/>
    <property type="evidence" value="ECO:0007669"/>
    <property type="project" value="UniProtKB-KW"/>
</dbReference>
<dbReference type="PANTHER" id="PTHR23135:SF4">
    <property type="entry name" value="UDP-N-ACETYLMURAMOYL-L-ALANYL-D-GLUTAMATE--2,6-DIAMINOPIMELATE LIGASE MURE HOMOLOG, CHLOROPLASTIC"/>
    <property type="match status" value="1"/>
</dbReference>
<dbReference type="Pfam" id="PF08245">
    <property type="entry name" value="Mur_ligase_M"/>
    <property type="match status" value="1"/>
</dbReference>
<dbReference type="Gene3D" id="3.40.1190.10">
    <property type="entry name" value="Mur-like, catalytic domain"/>
    <property type="match status" value="1"/>
</dbReference>
<evidence type="ECO:0000256" key="1">
    <source>
        <dbReference type="ARBA" id="ARBA00004752"/>
    </source>
</evidence>
<evidence type="ECO:0000256" key="5">
    <source>
        <dbReference type="ARBA" id="ARBA00022984"/>
    </source>
</evidence>
<evidence type="ECO:0000256" key="3">
    <source>
        <dbReference type="ARBA" id="ARBA00022618"/>
    </source>
</evidence>
<evidence type="ECO:0000256" key="7">
    <source>
        <dbReference type="ARBA" id="ARBA00023316"/>
    </source>
</evidence>
<protein>
    <submittedName>
        <fullName evidence="12">UDP-N-acetylmuramoylalanyl-D-glutamate--2,6-diaminopimelate ligase</fullName>
    </submittedName>
</protein>
<evidence type="ECO:0000313" key="13">
    <source>
        <dbReference type="Proteomes" id="UP000190625"/>
    </source>
</evidence>
<dbReference type="GO" id="GO:0009252">
    <property type="term" value="P:peptidoglycan biosynthetic process"/>
    <property type="evidence" value="ECO:0007669"/>
    <property type="project" value="UniProtKB-UniPathway"/>
</dbReference>
<dbReference type="Gene3D" id="3.90.190.20">
    <property type="entry name" value="Mur ligase, C-terminal domain"/>
    <property type="match status" value="1"/>
</dbReference>
<dbReference type="EMBL" id="FUWM01000008">
    <property type="protein sequence ID" value="SJZ53889.1"/>
    <property type="molecule type" value="Genomic_DNA"/>
</dbReference>
<comment type="pathway">
    <text evidence="1 8">Cell wall biogenesis; peptidoglycan biosynthesis.</text>
</comment>
<keyword evidence="12" id="KW-0436">Ligase</keyword>
<dbReference type="SUPFAM" id="SSF63418">
    <property type="entry name" value="MurE/MurF N-terminal domain"/>
    <property type="match status" value="1"/>
</dbReference>
<dbReference type="InterPro" id="IPR036615">
    <property type="entry name" value="Mur_ligase_C_dom_sf"/>
</dbReference>
<dbReference type="SUPFAM" id="SSF53623">
    <property type="entry name" value="MurD-like peptide ligases, catalytic domain"/>
    <property type="match status" value="1"/>
</dbReference>
<keyword evidence="4 8" id="KW-0133">Cell shape</keyword>
<dbReference type="Gene3D" id="3.40.1390.10">
    <property type="entry name" value="MurE/MurF, N-terminal domain"/>
    <property type="match status" value="1"/>
</dbReference>
<evidence type="ECO:0000259" key="9">
    <source>
        <dbReference type="Pfam" id="PF01225"/>
    </source>
</evidence>
<feature type="domain" description="Mur ligase N-terminal catalytic" evidence="9">
    <location>
        <begin position="8"/>
        <end position="80"/>
    </location>
</feature>
<evidence type="ECO:0000256" key="8">
    <source>
        <dbReference type="RuleBase" id="RU004135"/>
    </source>
</evidence>
<accession>A0A1T4LGK5</accession>
<dbReference type="InterPro" id="IPR035911">
    <property type="entry name" value="MurE/MurF_N"/>
</dbReference>
<dbReference type="PANTHER" id="PTHR23135">
    <property type="entry name" value="MUR LIGASE FAMILY MEMBER"/>
    <property type="match status" value="1"/>
</dbReference>
<dbReference type="GO" id="GO:0005524">
    <property type="term" value="F:ATP binding"/>
    <property type="evidence" value="ECO:0007669"/>
    <property type="project" value="InterPro"/>
</dbReference>
<dbReference type="Pfam" id="PF01225">
    <property type="entry name" value="Mur_ligase"/>
    <property type="match status" value="1"/>
</dbReference>
<feature type="domain" description="Mur ligase C-terminal" evidence="10">
    <location>
        <begin position="326"/>
        <end position="460"/>
    </location>
</feature>
<dbReference type="GO" id="GO:0051301">
    <property type="term" value="P:cell division"/>
    <property type="evidence" value="ECO:0007669"/>
    <property type="project" value="UniProtKB-KW"/>
</dbReference>
<sequence>MKICDYNISGVTCDSREVKPGYAFVAIEGFKDDGNKYIENAIERGAKVIYTEQDIKDTNVPVVKVANARETLARLAHEFYDMPSNKLNLIGVTGTNGKTTTTHLIESLFANNDFETGLLGTVKTKIGDRIEEAKLTTPDAVMIHKYLREMVDRNVNIASMEVSSHGIKLNRIDGLDFDIVVHTNVTRDHLDLHNDFEDYLLTKKRLFQQCSEEKFALINIDDEYSEDIRREIPPYVITYGFSQESDVRAINLKYDNTGSHFTVVVQQELTTISGNKIQPQRFKIRLGLLGKHNVYNGLATIIIGLLYDLDIENIQEGLSKFKPFFRRLEVIYNKEFTVIDDCAHNPGNYQAVFNTIKDLDYNNLYIINSIRGNRGLTVNKENAEIISKHIPGLNVTELYITSCEKLVNQYDIVSSQERDLFISTLQNNNIDLRYFNRLKPCLYETVNKVDNGDLIVLLGAHAMDTASEITLNMISQID</sequence>
<dbReference type="InterPro" id="IPR036565">
    <property type="entry name" value="Mur-like_cat_sf"/>
</dbReference>
<comment type="similarity">
    <text evidence="2">Belongs to the MurCDEF family. MurE subfamily.</text>
</comment>
<feature type="domain" description="Mur ligase central" evidence="11">
    <location>
        <begin position="92"/>
        <end position="303"/>
    </location>
</feature>
<dbReference type="AlphaFoldDB" id="A0A1T4LGK5"/>
<keyword evidence="6 8" id="KW-0131">Cell cycle</keyword>
<dbReference type="SUPFAM" id="SSF53244">
    <property type="entry name" value="MurD-like peptide ligases, peptide-binding domain"/>
    <property type="match status" value="1"/>
</dbReference>